<dbReference type="SUPFAM" id="SSF81345">
    <property type="entry name" value="ABC transporter involved in vitamin B12 uptake, BtuC"/>
    <property type="match status" value="1"/>
</dbReference>
<feature type="transmembrane region" description="Helical" evidence="8">
    <location>
        <begin position="170"/>
        <end position="191"/>
    </location>
</feature>
<evidence type="ECO:0000256" key="7">
    <source>
        <dbReference type="ARBA" id="ARBA00023136"/>
    </source>
</evidence>
<gene>
    <name evidence="9" type="ORF">MUN33_08800</name>
</gene>
<evidence type="ECO:0000256" key="6">
    <source>
        <dbReference type="ARBA" id="ARBA00022989"/>
    </source>
</evidence>
<dbReference type="Pfam" id="PF01032">
    <property type="entry name" value="FecCD"/>
    <property type="match status" value="1"/>
</dbReference>
<comment type="similarity">
    <text evidence="2">Belongs to the binding-protein-dependent transport system permease family. FecCD subfamily.</text>
</comment>
<dbReference type="InterPro" id="IPR037294">
    <property type="entry name" value="ABC_BtuC-like"/>
</dbReference>
<feature type="transmembrane region" description="Helical" evidence="8">
    <location>
        <begin position="79"/>
        <end position="99"/>
    </location>
</feature>
<evidence type="ECO:0000256" key="1">
    <source>
        <dbReference type="ARBA" id="ARBA00004651"/>
    </source>
</evidence>
<evidence type="ECO:0000256" key="5">
    <source>
        <dbReference type="ARBA" id="ARBA00022692"/>
    </source>
</evidence>
<keyword evidence="10" id="KW-1185">Reference proteome</keyword>
<evidence type="ECO:0000313" key="9">
    <source>
        <dbReference type="EMBL" id="MCJ7858814.1"/>
    </source>
</evidence>
<feature type="transmembrane region" description="Helical" evidence="8">
    <location>
        <begin position="300"/>
        <end position="318"/>
    </location>
</feature>
<feature type="transmembrane region" description="Helical" evidence="8">
    <location>
        <begin position="21"/>
        <end position="41"/>
    </location>
</feature>
<dbReference type="PANTHER" id="PTHR30472:SF67">
    <property type="entry name" value="PERMEASE OF ABC TRANSPORTER-RELATED"/>
    <property type="match status" value="1"/>
</dbReference>
<dbReference type="GO" id="GO:0033214">
    <property type="term" value="P:siderophore-iron import into cell"/>
    <property type="evidence" value="ECO:0007669"/>
    <property type="project" value="TreeGrafter"/>
</dbReference>
<dbReference type="CDD" id="cd06550">
    <property type="entry name" value="TM_ABC_iron-siderophores_like"/>
    <property type="match status" value="1"/>
</dbReference>
<feature type="transmembrane region" description="Helical" evidence="8">
    <location>
        <begin position="111"/>
        <end position="132"/>
    </location>
</feature>
<dbReference type="PANTHER" id="PTHR30472">
    <property type="entry name" value="FERRIC ENTEROBACTIN TRANSPORT SYSTEM PERMEASE PROTEIN"/>
    <property type="match status" value="1"/>
</dbReference>
<dbReference type="InterPro" id="IPR000522">
    <property type="entry name" value="ABC_transptr_permease_BtuC"/>
</dbReference>
<protein>
    <submittedName>
        <fullName evidence="9">Iron ABC transporter permease</fullName>
    </submittedName>
</protein>
<keyword evidence="6 8" id="KW-1133">Transmembrane helix</keyword>
<comment type="subcellular location">
    <subcellularLocation>
        <location evidence="1">Cell membrane</location>
        <topology evidence="1">Multi-pass membrane protein</topology>
    </subcellularLocation>
</comment>
<dbReference type="AlphaFoldDB" id="A0A9X1WGR7"/>
<dbReference type="Gene3D" id="1.10.3470.10">
    <property type="entry name" value="ABC transporter involved in vitamin B12 uptake, BtuC"/>
    <property type="match status" value="1"/>
</dbReference>
<dbReference type="FunFam" id="1.10.3470.10:FF:000001">
    <property type="entry name" value="Vitamin B12 ABC transporter permease BtuC"/>
    <property type="match status" value="1"/>
</dbReference>
<sequence length="358" mass="35885">MRTAVPADRSARRRTVLWTSTLAVTLLGTMVVSVGVGPVAVSPADSARILAHHLLGTSLEIPDGTDLSRLDAVVWTIRAPRAVLAAAVGAGLAVAGVILQATVRNILADPYVLGVNSGASVGAAAAILTGAGAAAGDYALQTSAFLGAAVASAVVFGVARTAGRVTATRLVMAGIAVGYALSAVTSFMVFASDSTESSRSVMFWLLGSLGLASWSGPLAAVVVTVLAVTAVLLVVAPRVDALAAGDDTALTLGVSPERLRVLLLVLSCLLVGTVVAMAGSIGFVGLVVPHLARRLVGGTHRASVPVAALLGAVLLCWADTGARTLLAPQEIPVGVVTALVGAPFLLLLVHRMHQGAAS</sequence>
<evidence type="ECO:0000313" key="10">
    <source>
        <dbReference type="Proteomes" id="UP001139207"/>
    </source>
</evidence>
<proteinExistence type="inferred from homology"/>
<evidence type="ECO:0000256" key="2">
    <source>
        <dbReference type="ARBA" id="ARBA00007935"/>
    </source>
</evidence>
<name>A0A9X1WGR7_9CORY</name>
<dbReference type="EMBL" id="JALIEA010000013">
    <property type="protein sequence ID" value="MCJ7858814.1"/>
    <property type="molecule type" value="Genomic_DNA"/>
</dbReference>
<feature type="transmembrane region" description="Helical" evidence="8">
    <location>
        <begin position="138"/>
        <end position="158"/>
    </location>
</feature>
<feature type="transmembrane region" description="Helical" evidence="8">
    <location>
        <begin position="261"/>
        <end position="288"/>
    </location>
</feature>
<dbReference type="Proteomes" id="UP001139207">
    <property type="component" value="Unassembled WGS sequence"/>
</dbReference>
<feature type="transmembrane region" description="Helical" evidence="8">
    <location>
        <begin position="211"/>
        <end position="235"/>
    </location>
</feature>
<evidence type="ECO:0000256" key="3">
    <source>
        <dbReference type="ARBA" id="ARBA00022448"/>
    </source>
</evidence>
<reference evidence="9" key="1">
    <citation type="submission" date="2022-04" db="EMBL/GenBank/DDBJ databases">
        <title>Corynebacterium kalidii LD5P10.</title>
        <authorList>
            <person name="Sun J.Q."/>
        </authorList>
    </citation>
    <scope>NUCLEOTIDE SEQUENCE</scope>
    <source>
        <strain evidence="9">LD5P10</strain>
    </source>
</reference>
<keyword evidence="3" id="KW-0813">Transport</keyword>
<keyword evidence="7 8" id="KW-0472">Membrane</keyword>
<dbReference type="GO" id="GO:0005886">
    <property type="term" value="C:plasma membrane"/>
    <property type="evidence" value="ECO:0007669"/>
    <property type="project" value="UniProtKB-SubCell"/>
</dbReference>
<evidence type="ECO:0000256" key="4">
    <source>
        <dbReference type="ARBA" id="ARBA00022475"/>
    </source>
</evidence>
<dbReference type="GO" id="GO:0022857">
    <property type="term" value="F:transmembrane transporter activity"/>
    <property type="evidence" value="ECO:0007669"/>
    <property type="project" value="InterPro"/>
</dbReference>
<evidence type="ECO:0000256" key="8">
    <source>
        <dbReference type="SAM" id="Phobius"/>
    </source>
</evidence>
<keyword evidence="4" id="KW-1003">Cell membrane</keyword>
<organism evidence="9 10">
    <name type="scientific">Corynebacterium kalidii</name>
    <dbReference type="NCBI Taxonomy" id="2931982"/>
    <lineage>
        <taxon>Bacteria</taxon>
        <taxon>Bacillati</taxon>
        <taxon>Actinomycetota</taxon>
        <taxon>Actinomycetes</taxon>
        <taxon>Mycobacteriales</taxon>
        <taxon>Corynebacteriaceae</taxon>
        <taxon>Corynebacterium</taxon>
    </lineage>
</organism>
<accession>A0A9X1WGR7</accession>
<comment type="caution">
    <text evidence="9">The sequence shown here is derived from an EMBL/GenBank/DDBJ whole genome shotgun (WGS) entry which is preliminary data.</text>
</comment>
<dbReference type="RefSeq" id="WP_244804679.1">
    <property type="nucleotide sequence ID" value="NZ_JALIEA010000013.1"/>
</dbReference>
<keyword evidence="5 8" id="KW-0812">Transmembrane</keyword>
<feature type="transmembrane region" description="Helical" evidence="8">
    <location>
        <begin position="330"/>
        <end position="349"/>
    </location>
</feature>